<proteinExistence type="predicted"/>
<dbReference type="PANTHER" id="PTHR36151">
    <property type="entry name" value="BLR2777 PROTEIN"/>
    <property type="match status" value="1"/>
</dbReference>
<dbReference type="EMBL" id="CP000518">
    <property type="protein sequence ID" value="ABL93787.1"/>
    <property type="molecule type" value="Genomic_DNA"/>
</dbReference>
<feature type="region of interest" description="Disordered" evidence="1">
    <location>
        <begin position="1"/>
        <end position="33"/>
    </location>
</feature>
<dbReference type="Pfam" id="PF09995">
    <property type="entry name" value="MPAB_Lcp_cat"/>
    <property type="match status" value="1"/>
</dbReference>
<protein>
    <recommendedName>
        <fullName evidence="2">ER-bound oxygenase mpaB/mpaB'/Rubber oxygenase catalytic domain-containing protein</fullName>
    </recommendedName>
</protein>
<evidence type="ECO:0000313" key="3">
    <source>
        <dbReference type="EMBL" id="ABL93787.1"/>
    </source>
</evidence>
<organism evidence="3">
    <name type="scientific">Mycobacterium sp. (strain KMS)</name>
    <dbReference type="NCBI Taxonomy" id="189918"/>
    <lineage>
        <taxon>Bacteria</taxon>
        <taxon>Bacillati</taxon>
        <taxon>Actinomycetota</taxon>
        <taxon>Actinomycetes</taxon>
        <taxon>Mycobacteriales</taxon>
        <taxon>Mycobacteriaceae</taxon>
        <taxon>Mycobacterium</taxon>
    </lineage>
</organism>
<reference evidence="3" key="1">
    <citation type="submission" date="2006-12" db="EMBL/GenBank/DDBJ databases">
        <title>Complete sequence of chromosome of Mycobacterium sp. KMS.</title>
        <authorList>
            <consortium name="US DOE Joint Genome Institute"/>
            <person name="Copeland A."/>
            <person name="Lucas S."/>
            <person name="Lapidus A."/>
            <person name="Barry K."/>
            <person name="Detter J.C."/>
            <person name="Glavina del Rio T."/>
            <person name="Hammon N."/>
            <person name="Israni S."/>
            <person name="Dalin E."/>
            <person name="Tice H."/>
            <person name="Pitluck S."/>
            <person name="Kiss H."/>
            <person name="Brettin T."/>
            <person name="Bruce D."/>
            <person name="Han C."/>
            <person name="Tapia R."/>
            <person name="Gilna P."/>
            <person name="Schmutz J."/>
            <person name="Larimer F."/>
            <person name="Land M."/>
            <person name="Hauser L."/>
            <person name="Kyrpides N."/>
            <person name="Mikhailova N."/>
            <person name="Miller C.D."/>
            <person name="Richardson P."/>
        </authorList>
    </citation>
    <scope>NUCLEOTIDE SEQUENCE [LARGE SCALE GENOMIC DNA]</scope>
    <source>
        <strain evidence="3">KMS</strain>
    </source>
</reference>
<dbReference type="KEGG" id="mkm:Mkms_4596"/>
<dbReference type="InterPro" id="IPR018713">
    <property type="entry name" value="MPAB/Lcp_cat_dom"/>
</dbReference>
<dbReference type="GO" id="GO:0016491">
    <property type="term" value="F:oxidoreductase activity"/>
    <property type="evidence" value="ECO:0007669"/>
    <property type="project" value="InterPro"/>
</dbReference>
<accession>A1ULS9</accession>
<evidence type="ECO:0000256" key="1">
    <source>
        <dbReference type="SAM" id="MobiDB-lite"/>
    </source>
</evidence>
<dbReference type="PANTHER" id="PTHR36151:SF3">
    <property type="entry name" value="ER-BOUND OXYGENASE MPAB_MPAB'_RUBBER OXYGENASE CATALYTIC DOMAIN-CONTAINING PROTEIN"/>
    <property type="match status" value="1"/>
</dbReference>
<dbReference type="AlphaFoldDB" id="A1ULS9"/>
<dbReference type="OrthoDB" id="3456672at2"/>
<name>A1ULS9_MYCSK</name>
<evidence type="ECO:0000259" key="2">
    <source>
        <dbReference type="Pfam" id="PF09995"/>
    </source>
</evidence>
<feature type="domain" description="ER-bound oxygenase mpaB/mpaB'/Rubber oxygenase catalytic" evidence="2">
    <location>
        <begin position="42"/>
        <end position="277"/>
    </location>
</feature>
<dbReference type="HOGENOM" id="CLU_059206_2_1_11"/>
<dbReference type="STRING" id="189918.Mkms_4596"/>
<sequence>MSQDTSAVPDAATESAPVASGCPVTSGGYDGPPPLGPDSLTWKLFGDWRGLLQGPWAGSMQNMHPQLGAAVQEHSIFFMERMPRLLRSLYPIGGVVFDGDRAPQTGAEVRDYHIGIKGVDDQGRRYSALNPDVFYWAHSTFFMGTILTAERFGDGLTEDEKRQLFDEHITWYRMYGMSMRPVPETWEEFQAYWDHMCRNVLENNWAAREVLDLSTMPKHPSLQWIPDWMWRLNLKVLGPFAVWVTVGLYDPPVRELMGYSWSRRDEWLHRLFGRVVNLTFKMLPERRRYHPRARSGWDREAGRLPADHPIVHTPARNLPPVEYRDSPMHYSPKV</sequence>
<gene>
    <name evidence="3" type="ordered locus">Mkms_4596</name>
</gene>